<comment type="caution">
    <text evidence="1">The sequence shown here is derived from an EMBL/GenBank/DDBJ whole genome shotgun (WGS) entry which is preliminary data.</text>
</comment>
<dbReference type="AlphaFoldDB" id="A0AAV6H802"/>
<sequence length="126" mass="14147">AIQDTEKLRCAISALTGDCVILWNLVRGLSGAVVISGVNSPLRGQRKQRFNDRSKFFTRLLMRHIKSSNTTTHINRSDDSHGYRLPKQRIPDYIGEAKTWRLKMLMSRTAGGMMMLTSTLLSPSPA</sequence>
<name>A0AAV6H802_9TELE</name>
<feature type="non-terminal residue" evidence="1">
    <location>
        <position position="1"/>
    </location>
</feature>
<evidence type="ECO:0000313" key="2">
    <source>
        <dbReference type="Proteomes" id="UP000823561"/>
    </source>
</evidence>
<evidence type="ECO:0000313" key="1">
    <source>
        <dbReference type="EMBL" id="KAG5282729.1"/>
    </source>
</evidence>
<gene>
    <name evidence="1" type="ORF">AALO_G00059240</name>
</gene>
<keyword evidence="2" id="KW-1185">Reference proteome</keyword>
<reference evidence="1" key="1">
    <citation type="submission" date="2020-10" db="EMBL/GenBank/DDBJ databases">
        <title>Chromosome-scale genome assembly of the Allis shad, Alosa alosa.</title>
        <authorList>
            <person name="Margot Z."/>
            <person name="Christophe K."/>
            <person name="Cabau C."/>
            <person name="Louis A."/>
            <person name="Berthelot C."/>
            <person name="Parey E."/>
            <person name="Roest Crollius H."/>
            <person name="Montfort J."/>
            <person name="Robinson-Rechavi M."/>
            <person name="Bucao C."/>
            <person name="Bouchez O."/>
            <person name="Gislard M."/>
            <person name="Lluch J."/>
            <person name="Milhes M."/>
            <person name="Lampietro C."/>
            <person name="Lopez Roques C."/>
            <person name="Donnadieu C."/>
            <person name="Braasch I."/>
            <person name="Desvignes T."/>
            <person name="Postlethwait J."/>
            <person name="Bobe J."/>
            <person name="Guiguen Y."/>
        </authorList>
    </citation>
    <scope>NUCLEOTIDE SEQUENCE</scope>
    <source>
        <strain evidence="1">M-15738</strain>
        <tissue evidence="1">Blood</tissue>
    </source>
</reference>
<organism evidence="1 2">
    <name type="scientific">Alosa alosa</name>
    <name type="common">allis shad</name>
    <dbReference type="NCBI Taxonomy" id="278164"/>
    <lineage>
        <taxon>Eukaryota</taxon>
        <taxon>Metazoa</taxon>
        <taxon>Chordata</taxon>
        <taxon>Craniata</taxon>
        <taxon>Vertebrata</taxon>
        <taxon>Euteleostomi</taxon>
        <taxon>Actinopterygii</taxon>
        <taxon>Neopterygii</taxon>
        <taxon>Teleostei</taxon>
        <taxon>Clupei</taxon>
        <taxon>Clupeiformes</taxon>
        <taxon>Clupeoidei</taxon>
        <taxon>Clupeidae</taxon>
        <taxon>Alosa</taxon>
    </lineage>
</organism>
<dbReference type="Proteomes" id="UP000823561">
    <property type="component" value="Chromosome 4"/>
</dbReference>
<accession>A0AAV6H802</accession>
<dbReference type="EMBL" id="JADWDJ010000004">
    <property type="protein sequence ID" value="KAG5282729.1"/>
    <property type="molecule type" value="Genomic_DNA"/>
</dbReference>
<proteinExistence type="predicted"/>
<protein>
    <submittedName>
        <fullName evidence="1">Uncharacterized protein</fullName>
    </submittedName>
</protein>